<comment type="caution">
    <text evidence="1">The sequence shown here is derived from an EMBL/GenBank/DDBJ whole genome shotgun (WGS) entry which is preliminary data.</text>
</comment>
<proteinExistence type="predicted"/>
<name>A0ACB6V9E4_9ASCO</name>
<evidence type="ECO:0000313" key="2">
    <source>
        <dbReference type="Proteomes" id="UP000744676"/>
    </source>
</evidence>
<accession>A0ACB6V9E4</accession>
<dbReference type="EMBL" id="QVQA01000009">
    <property type="protein sequence ID" value="KAF5101777.1"/>
    <property type="molecule type" value="Genomic_DNA"/>
</dbReference>
<protein>
    <submittedName>
        <fullName evidence="1">Uncharacterized protein</fullName>
    </submittedName>
</protein>
<evidence type="ECO:0000313" key="1">
    <source>
        <dbReference type="EMBL" id="KAF5101777.1"/>
    </source>
</evidence>
<keyword evidence="2" id="KW-1185">Reference proteome</keyword>
<sequence>MMLIIMLLSGKTLQLLFFGQLRELELQHLYERAIYAATDAFLLLTVFKDEFEFHFSLFLGLLFFLRVFHWITRDRVDLIFHTTQATTLLMHIRLATAIVLLGCADLLLTRYCVTHMDPKKPAGSMVMFAFEFALLSNRLLQAAGRYILNIIENWYLNNHEEEDVWEGKSLWTFVLEVAADSSRLLTYIAFFFVILNPYGLPPLHILRDVYVTVVGLFTRIFDFIKARHAQAAMDQEILTATEEDLSRDNVCIICREEMALENLTPRSTPKKLSCNHIIHYGCLKSWLERSLRCPTCRRPVLGHHDAVPVNSNANNNANFNEAVVINIAANNQQQQQEQQQQQQRDQEPLQQQPQAPQARLFEVPHEQQQQAQPPETFRPFNLDLLNTPVVSATTVAVTPQFESMVLQHHVEIPAGVQLPKGWGVFSARDVDGIWQVKLTRDEWSVVLPSPNGDGGSSSSSSSSSNNVSDNSNNYNDSGSSSAATST</sequence>
<reference evidence="1 2" key="1">
    <citation type="journal article" date="2020" name="Front. Microbiol.">
        <title>Phenotypic and Genetic Characterization of the Cheese Ripening Yeast Geotrichum candidum.</title>
        <authorList>
            <person name="Perkins V."/>
            <person name="Vignola S."/>
            <person name="Lessard M.H."/>
            <person name="Plante P.L."/>
            <person name="Corbeil J."/>
            <person name="Dugat-Bony E."/>
            <person name="Frenette M."/>
            <person name="Labrie S."/>
        </authorList>
    </citation>
    <scope>NUCLEOTIDE SEQUENCE [LARGE SCALE GENOMIC DNA]</scope>
    <source>
        <strain evidence="1 2">LMA-1147</strain>
    </source>
</reference>
<gene>
    <name evidence="1" type="ORF">D0Z00_000639</name>
</gene>
<organism evidence="1 2">
    <name type="scientific">Geotrichum galactomycetum</name>
    <dbReference type="NCBI Taxonomy" id="27317"/>
    <lineage>
        <taxon>Eukaryota</taxon>
        <taxon>Fungi</taxon>
        <taxon>Dikarya</taxon>
        <taxon>Ascomycota</taxon>
        <taxon>Saccharomycotina</taxon>
        <taxon>Dipodascomycetes</taxon>
        <taxon>Dipodascales</taxon>
        <taxon>Dipodascaceae</taxon>
        <taxon>Geotrichum</taxon>
    </lineage>
</organism>
<dbReference type="Proteomes" id="UP000744676">
    <property type="component" value="Unassembled WGS sequence"/>
</dbReference>